<evidence type="ECO:0000313" key="2">
    <source>
        <dbReference type="Proteomes" id="UP000198217"/>
    </source>
</evidence>
<protein>
    <submittedName>
        <fullName evidence="1">Uncharacterized protein</fullName>
    </submittedName>
</protein>
<keyword evidence="2" id="KW-1185">Reference proteome</keyword>
<evidence type="ECO:0000313" key="1">
    <source>
        <dbReference type="EMBL" id="SCG53981.1"/>
    </source>
</evidence>
<gene>
    <name evidence="1" type="ORF">GA0070609_2891</name>
</gene>
<organism evidence="1 2">
    <name type="scientific">Micromonospora echinaurantiaca</name>
    <dbReference type="NCBI Taxonomy" id="47857"/>
    <lineage>
        <taxon>Bacteria</taxon>
        <taxon>Bacillati</taxon>
        <taxon>Actinomycetota</taxon>
        <taxon>Actinomycetes</taxon>
        <taxon>Micromonosporales</taxon>
        <taxon>Micromonosporaceae</taxon>
        <taxon>Micromonospora</taxon>
    </lineage>
</organism>
<sequence>MRVPHLAVRRYEQLLDLPDGHLVALLDTIYRYFAPVVSATPLLTRDADTRNGERASRIEQLLEIVLSDGIVTGAEWDDLTAHLAVAPRQVITPHSAWNRMAERLLAEMIISDGLAWMQRHEAFNRLLAHPVGQQAAVAACAALAADRAGQAFVETVCALDGSAHPDASRHLLAQLTSPTNDRAQYGALLGCIRKLRYGHFTRPQILKLVPVVHELMLDPTTYERTQPLAAELLRRLPSDISARYRTHLRRAVTRDPIALHGGHPAQAAGVLVARIAGATLARTPGEAPTFTDRLLPVLLDEMLFSPVFDVRLYAAMLLAGTPYRQPLAATLAAELATSVSGGRVEEALTLIEALRIVGTPEQRPVIERLTTATGLAPAITLAATQAIGHIGGRSGDHYWTRAIEHHAGGWRQRRNSTHVTALLGLVYALGIARNERMLHRVRHDATIPPEPRAAASWWLNVPRRILDSALW</sequence>
<name>A0A1C5I7Y1_9ACTN</name>
<reference evidence="1 2" key="1">
    <citation type="submission" date="2016-06" db="EMBL/GenBank/DDBJ databases">
        <authorList>
            <person name="Kjaerup R.B."/>
            <person name="Dalgaard T.S."/>
            <person name="Juul-Madsen H.R."/>
        </authorList>
    </citation>
    <scope>NUCLEOTIDE SEQUENCE [LARGE SCALE GENOMIC DNA]</scope>
    <source>
        <strain evidence="1 2">DSM 43904</strain>
    </source>
</reference>
<dbReference type="EMBL" id="LT607750">
    <property type="protein sequence ID" value="SCG53981.1"/>
    <property type="molecule type" value="Genomic_DNA"/>
</dbReference>
<accession>A0A1C5I7Y1</accession>
<dbReference type="AlphaFoldDB" id="A0A1C5I7Y1"/>
<proteinExistence type="predicted"/>
<dbReference type="Proteomes" id="UP000198217">
    <property type="component" value="Chromosome I"/>
</dbReference>